<dbReference type="PANTHER" id="PTHR43780">
    <property type="entry name" value="1-AMINOCYCLOPROPANE-1-CARBOXYLATE DEAMINASE-RELATED"/>
    <property type="match status" value="1"/>
</dbReference>
<comment type="cofactor">
    <cofactor evidence="1">
        <name>pyridoxal 5'-phosphate</name>
        <dbReference type="ChEBI" id="CHEBI:597326"/>
    </cofactor>
</comment>
<evidence type="ECO:0000256" key="2">
    <source>
        <dbReference type="ARBA" id="ARBA00008639"/>
    </source>
</evidence>
<evidence type="ECO:0000256" key="4">
    <source>
        <dbReference type="PIRSR" id="PIRSR006278-1"/>
    </source>
</evidence>
<dbReference type="PIRSF" id="PIRSF006278">
    <property type="entry name" value="ACCD_DCysDesulf"/>
    <property type="match status" value="1"/>
</dbReference>
<name>A0A7V4TYC2_CALAY</name>
<evidence type="ECO:0000256" key="5">
    <source>
        <dbReference type="PIRSR" id="PIRSR006278-2"/>
    </source>
</evidence>
<dbReference type="PANTHER" id="PTHR43780:SF2">
    <property type="entry name" value="1-AMINOCYCLOPROPANE-1-CARBOXYLATE DEAMINASE-RELATED"/>
    <property type="match status" value="1"/>
</dbReference>
<dbReference type="Pfam" id="PF00291">
    <property type="entry name" value="PALP"/>
    <property type="match status" value="1"/>
</dbReference>
<feature type="active site" description="Nucleophile" evidence="4">
    <location>
        <position position="74"/>
    </location>
</feature>
<feature type="modified residue" description="N6-(pyridoxal phosphate)lysine" evidence="5">
    <location>
        <position position="47"/>
    </location>
</feature>
<organism evidence="7">
    <name type="scientific">Caldithrix abyssi</name>
    <dbReference type="NCBI Taxonomy" id="187145"/>
    <lineage>
        <taxon>Bacteria</taxon>
        <taxon>Pseudomonadati</taxon>
        <taxon>Calditrichota</taxon>
        <taxon>Calditrichia</taxon>
        <taxon>Calditrichales</taxon>
        <taxon>Calditrichaceae</taxon>
        <taxon>Caldithrix</taxon>
    </lineage>
</organism>
<evidence type="ECO:0000313" key="7">
    <source>
        <dbReference type="EMBL" id="HGY54651.1"/>
    </source>
</evidence>
<dbReference type="EMBL" id="DRQG01000024">
    <property type="protein sequence ID" value="HGY54651.1"/>
    <property type="molecule type" value="Genomic_DNA"/>
</dbReference>
<protein>
    <submittedName>
        <fullName evidence="7">D-cysteine desulfhydrase family protein</fullName>
    </submittedName>
</protein>
<comment type="similarity">
    <text evidence="2">Belongs to the ACC deaminase/D-cysteine desulfhydrase family.</text>
</comment>
<reference evidence="7" key="1">
    <citation type="journal article" date="2020" name="mSystems">
        <title>Genome- and Community-Level Interaction Insights into Carbon Utilization and Element Cycling Functions of Hydrothermarchaeota in Hydrothermal Sediment.</title>
        <authorList>
            <person name="Zhou Z."/>
            <person name="Liu Y."/>
            <person name="Xu W."/>
            <person name="Pan J."/>
            <person name="Luo Z.H."/>
            <person name="Li M."/>
        </authorList>
    </citation>
    <scope>NUCLEOTIDE SEQUENCE [LARGE SCALE GENOMIC DNA]</scope>
    <source>
        <strain evidence="7">HyVt-577</strain>
    </source>
</reference>
<dbReference type="InterPro" id="IPR036052">
    <property type="entry name" value="TrpB-like_PALP_sf"/>
</dbReference>
<keyword evidence="3 5" id="KW-0663">Pyridoxal phosphate</keyword>
<evidence type="ECO:0000259" key="6">
    <source>
        <dbReference type="Pfam" id="PF00291"/>
    </source>
</evidence>
<accession>A0A7V4TYC2</accession>
<dbReference type="InterPro" id="IPR027278">
    <property type="entry name" value="ACCD_DCysDesulf"/>
</dbReference>
<sequence>MKYPAHLQMSRLPTPIVPARRFFNKYSDYNFWIKRDDLSGLELSGNKVRKLEFLLQEALDRGAGRIITCGGVQSNHCRTAVFMAAQLGLKISLVLRGNAEEAPTGNYFLNRLAGADIRFVNEEEYKNAETIMEHIAEQASEPCYTIPEGGSNETGVWGYVKCYEEILAQSRQSGQNYDTVVTATGSGGTHAGLLLGRLLSGGGPQVLSVNVCDDAPFFENKIKDIFSSFTNKYKYKLNLKPKDIRIVDGFTGAGYGKIGREEQNLIRDFAREEGLLIDPVYGAKALRGLIHLAEEKQLPGKDILFIHTGGVFGLFPHADMLLEGDRGIF</sequence>
<feature type="domain" description="Tryptophan synthase beta chain-like PALP" evidence="6">
    <location>
        <begin position="11"/>
        <end position="309"/>
    </location>
</feature>
<dbReference type="SUPFAM" id="SSF53686">
    <property type="entry name" value="Tryptophan synthase beta subunit-like PLP-dependent enzymes"/>
    <property type="match status" value="1"/>
</dbReference>
<gene>
    <name evidence="7" type="ORF">ENK44_03020</name>
</gene>
<evidence type="ECO:0000256" key="1">
    <source>
        <dbReference type="ARBA" id="ARBA00001933"/>
    </source>
</evidence>
<dbReference type="Proteomes" id="UP000885779">
    <property type="component" value="Unassembled WGS sequence"/>
</dbReference>
<evidence type="ECO:0000256" key="3">
    <source>
        <dbReference type="ARBA" id="ARBA00022898"/>
    </source>
</evidence>
<dbReference type="Gene3D" id="3.40.50.1100">
    <property type="match status" value="2"/>
</dbReference>
<dbReference type="InterPro" id="IPR001926">
    <property type="entry name" value="TrpB-like_PALP"/>
</dbReference>
<proteinExistence type="inferred from homology"/>
<dbReference type="GO" id="GO:0019148">
    <property type="term" value="F:D-cysteine desulfhydrase activity"/>
    <property type="evidence" value="ECO:0007669"/>
    <property type="project" value="TreeGrafter"/>
</dbReference>
<comment type="caution">
    <text evidence="7">The sequence shown here is derived from an EMBL/GenBank/DDBJ whole genome shotgun (WGS) entry which is preliminary data.</text>
</comment>
<dbReference type="AlphaFoldDB" id="A0A7V4TYC2"/>